<dbReference type="InterPro" id="IPR050834">
    <property type="entry name" value="Glycosyltransf_2"/>
</dbReference>
<dbReference type="InterPro" id="IPR029044">
    <property type="entry name" value="Nucleotide-diphossugar_trans"/>
</dbReference>
<dbReference type="PANTHER" id="PTHR43685:SF2">
    <property type="entry name" value="GLYCOSYLTRANSFERASE 2-LIKE DOMAIN-CONTAINING PROTEIN"/>
    <property type="match status" value="1"/>
</dbReference>
<evidence type="ECO:0000313" key="3">
    <source>
        <dbReference type="Proteomes" id="UP000245390"/>
    </source>
</evidence>
<dbReference type="Gene3D" id="3.90.550.10">
    <property type="entry name" value="Spore Coat Polysaccharide Biosynthesis Protein SpsA, Chain A"/>
    <property type="match status" value="1"/>
</dbReference>
<reference evidence="2 3" key="1">
    <citation type="submission" date="2018-05" db="EMBL/GenBank/DDBJ databases">
        <title>Genomic Encyclopedia of Type Strains, Phase IV (KMG-IV): sequencing the most valuable type-strain genomes for metagenomic binning, comparative biology and taxonomic classification.</title>
        <authorList>
            <person name="Goeker M."/>
        </authorList>
    </citation>
    <scope>NUCLEOTIDE SEQUENCE [LARGE SCALE GENOMIC DNA]</scope>
    <source>
        <strain evidence="2 3">DSM 103371</strain>
    </source>
</reference>
<keyword evidence="3" id="KW-1185">Reference proteome</keyword>
<proteinExistence type="predicted"/>
<dbReference type="SUPFAM" id="SSF53448">
    <property type="entry name" value="Nucleotide-diphospho-sugar transferases"/>
    <property type="match status" value="1"/>
</dbReference>
<dbReference type="EMBL" id="QGGV01000015">
    <property type="protein sequence ID" value="PWK52764.1"/>
    <property type="molecule type" value="Genomic_DNA"/>
</dbReference>
<dbReference type="KEGG" id="salo:EF888_10970"/>
<protein>
    <submittedName>
        <fullName evidence="2">GT2 family glycosyltransferase</fullName>
    </submittedName>
</protein>
<dbReference type="AlphaFoldDB" id="A0A316FVE8"/>
<dbReference type="GO" id="GO:0016740">
    <property type="term" value="F:transferase activity"/>
    <property type="evidence" value="ECO:0007669"/>
    <property type="project" value="UniProtKB-KW"/>
</dbReference>
<accession>A0A316FVE8</accession>
<keyword evidence="2" id="KW-0808">Transferase</keyword>
<comment type="caution">
    <text evidence="2">The sequence shown here is derived from an EMBL/GenBank/DDBJ whole genome shotgun (WGS) entry which is preliminary data.</text>
</comment>
<dbReference type="OrthoDB" id="5291101at2"/>
<evidence type="ECO:0000313" key="2">
    <source>
        <dbReference type="EMBL" id="PWK52764.1"/>
    </source>
</evidence>
<gene>
    <name evidence="2" type="ORF">C8D95_11541</name>
</gene>
<sequence>MASVSIVVPTFNRPKLLPRAVRSALLACPEDGQVVVVDDHSVIPAISVLKDISDTRLRVITNGYEKGASGARNFGVFSAFGDAIFFLDDDDEMLPNYCLRVMKSGFHGSLAGYCAIEHVELDGSTQTISRRGLDRGLIPDSASMRKKIAGLQMGFWIRKDVFQELGCLDPLLTTDEDTDFTIRMCSENIGLWYDPDPGVRQYSHLTANKGGQLTKTTPKDVVARNYLRTLSKNHATFPPMHKARWFLLSRFLRRAIEAHEYRLAWRVAMDIKPLYLSICGIAFLSVKTIARPRRHLTSTLINRLFIQR</sequence>
<dbReference type="Proteomes" id="UP000245390">
    <property type="component" value="Unassembled WGS sequence"/>
</dbReference>
<dbReference type="CDD" id="cd00761">
    <property type="entry name" value="Glyco_tranf_GTA_type"/>
    <property type="match status" value="1"/>
</dbReference>
<dbReference type="RefSeq" id="WP_109761177.1">
    <property type="nucleotide sequence ID" value="NZ_CP034588.1"/>
</dbReference>
<evidence type="ECO:0000259" key="1">
    <source>
        <dbReference type="Pfam" id="PF00535"/>
    </source>
</evidence>
<organism evidence="2 3">
    <name type="scientific">Silicimonas algicola</name>
    <dbReference type="NCBI Taxonomy" id="1826607"/>
    <lineage>
        <taxon>Bacteria</taxon>
        <taxon>Pseudomonadati</taxon>
        <taxon>Pseudomonadota</taxon>
        <taxon>Alphaproteobacteria</taxon>
        <taxon>Rhodobacterales</taxon>
        <taxon>Paracoccaceae</taxon>
    </lineage>
</organism>
<dbReference type="PANTHER" id="PTHR43685">
    <property type="entry name" value="GLYCOSYLTRANSFERASE"/>
    <property type="match status" value="1"/>
</dbReference>
<dbReference type="Pfam" id="PF00535">
    <property type="entry name" value="Glycos_transf_2"/>
    <property type="match status" value="1"/>
</dbReference>
<name>A0A316FVE8_9RHOB</name>
<feature type="domain" description="Glycosyltransferase 2-like" evidence="1">
    <location>
        <begin position="5"/>
        <end position="103"/>
    </location>
</feature>
<dbReference type="InterPro" id="IPR001173">
    <property type="entry name" value="Glyco_trans_2-like"/>
</dbReference>